<dbReference type="PANTHER" id="PTHR23407">
    <property type="entry name" value="ATPASE INHIBITOR/5-FORMYLTETRAHYDROFOLATE CYCLO-LIGASE"/>
    <property type="match status" value="1"/>
</dbReference>
<organism evidence="6 7">
    <name type="scientific">Sphingorhabdus rigui</name>
    <dbReference type="NCBI Taxonomy" id="1282858"/>
    <lineage>
        <taxon>Bacteria</taxon>
        <taxon>Pseudomonadati</taxon>
        <taxon>Pseudomonadota</taxon>
        <taxon>Alphaproteobacteria</taxon>
        <taxon>Sphingomonadales</taxon>
        <taxon>Sphingomonadaceae</taxon>
        <taxon>Sphingorhabdus</taxon>
    </lineage>
</organism>
<proteinExistence type="inferred from homology"/>
<dbReference type="Pfam" id="PF01812">
    <property type="entry name" value="5-FTHF_cyc-lig"/>
    <property type="match status" value="1"/>
</dbReference>
<evidence type="ECO:0000256" key="5">
    <source>
        <dbReference type="RuleBase" id="RU361279"/>
    </source>
</evidence>
<feature type="binding site" evidence="4">
    <location>
        <position position="55"/>
    </location>
    <ligand>
        <name>substrate</name>
    </ligand>
</feature>
<accession>A0A840AWN5</accession>
<evidence type="ECO:0000313" key="7">
    <source>
        <dbReference type="Proteomes" id="UP000581447"/>
    </source>
</evidence>
<dbReference type="GO" id="GO:0030272">
    <property type="term" value="F:5-formyltetrahydrofolate cyclo-ligase activity"/>
    <property type="evidence" value="ECO:0007669"/>
    <property type="project" value="UniProtKB-EC"/>
</dbReference>
<dbReference type="InterPro" id="IPR002698">
    <property type="entry name" value="FTHF_cligase"/>
</dbReference>
<name>A0A840AWN5_9SPHN</name>
<dbReference type="Proteomes" id="UP000581447">
    <property type="component" value="Unassembled WGS sequence"/>
</dbReference>
<keyword evidence="2 4" id="KW-0547">Nucleotide-binding</keyword>
<dbReference type="InterPro" id="IPR024185">
    <property type="entry name" value="FTHF_cligase-like_sf"/>
</dbReference>
<dbReference type="GO" id="GO:0009396">
    <property type="term" value="P:folic acid-containing compound biosynthetic process"/>
    <property type="evidence" value="ECO:0007669"/>
    <property type="project" value="TreeGrafter"/>
</dbReference>
<comment type="cofactor">
    <cofactor evidence="5">
        <name>Mg(2+)</name>
        <dbReference type="ChEBI" id="CHEBI:18420"/>
    </cofactor>
</comment>
<keyword evidence="7" id="KW-1185">Reference proteome</keyword>
<comment type="catalytic activity">
    <reaction evidence="5">
        <text>(6S)-5-formyl-5,6,7,8-tetrahydrofolate + ATP = (6R)-5,10-methenyltetrahydrofolate + ADP + phosphate</text>
        <dbReference type="Rhea" id="RHEA:10488"/>
        <dbReference type="ChEBI" id="CHEBI:30616"/>
        <dbReference type="ChEBI" id="CHEBI:43474"/>
        <dbReference type="ChEBI" id="CHEBI:57455"/>
        <dbReference type="ChEBI" id="CHEBI:57457"/>
        <dbReference type="ChEBI" id="CHEBI:456216"/>
        <dbReference type="EC" id="6.3.3.2"/>
    </reaction>
</comment>
<dbReference type="SUPFAM" id="SSF100950">
    <property type="entry name" value="NagB/RpiA/CoA transferase-like"/>
    <property type="match status" value="1"/>
</dbReference>
<evidence type="ECO:0000256" key="4">
    <source>
        <dbReference type="PIRSR" id="PIRSR006806-1"/>
    </source>
</evidence>
<feature type="binding site" evidence="4">
    <location>
        <begin position="135"/>
        <end position="143"/>
    </location>
    <ligand>
        <name>ATP</name>
        <dbReference type="ChEBI" id="CHEBI:30616"/>
    </ligand>
</feature>
<dbReference type="PANTHER" id="PTHR23407:SF1">
    <property type="entry name" value="5-FORMYLTETRAHYDROFOLATE CYCLO-LIGASE"/>
    <property type="match status" value="1"/>
</dbReference>
<comment type="caution">
    <text evidence="6">The sequence shown here is derived from an EMBL/GenBank/DDBJ whole genome shotgun (WGS) entry which is preliminary data.</text>
</comment>
<dbReference type="GO" id="GO:0035999">
    <property type="term" value="P:tetrahydrofolate interconversion"/>
    <property type="evidence" value="ECO:0007669"/>
    <property type="project" value="TreeGrafter"/>
</dbReference>
<dbReference type="AlphaFoldDB" id="A0A840AWN5"/>
<keyword evidence="6" id="KW-0436">Ligase</keyword>
<dbReference type="EMBL" id="JACIEA010000001">
    <property type="protein sequence ID" value="MBB3942739.1"/>
    <property type="molecule type" value="Genomic_DNA"/>
</dbReference>
<dbReference type="EC" id="6.3.3.2" evidence="5"/>
<feature type="binding site" evidence="4">
    <location>
        <position position="60"/>
    </location>
    <ligand>
        <name>substrate</name>
    </ligand>
</feature>
<dbReference type="GO" id="GO:0046872">
    <property type="term" value="F:metal ion binding"/>
    <property type="evidence" value="ECO:0007669"/>
    <property type="project" value="UniProtKB-KW"/>
</dbReference>
<evidence type="ECO:0000256" key="2">
    <source>
        <dbReference type="ARBA" id="ARBA00022741"/>
    </source>
</evidence>
<dbReference type="GO" id="GO:0005524">
    <property type="term" value="F:ATP binding"/>
    <property type="evidence" value="ECO:0007669"/>
    <property type="project" value="UniProtKB-KW"/>
</dbReference>
<dbReference type="RefSeq" id="WP_183940579.1">
    <property type="nucleotide sequence ID" value="NZ_BAABBG010000023.1"/>
</dbReference>
<keyword evidence="5" id="KW-0460">Magnesium</keyword>
<sequence>MTSELDKPTQRAAFRQVRDSYVNGLTDQDRALAFSKIPSPLAKCLTPGKIVAGYVAKGSEVDPAAILAQAHAMGCDLALPHVTSKSAPMRFLRWSPDDDLVPGAFGLLQPAETAPECKPDIVLVPMLAYDDRLIRLGQGAGHYDRALSVLDHSIAIGLAWSVQFTSVLASDIWDVPLDAVLTEKSWITL</sequence>
<comment type="similarity">
    <text evidence="1 5">Belongs to the 5-formyltetrahydrofolate cyclo-ligase family.</text>
</comment>
<protein>
    <recommendedName>
        <fullName evidence="5">5-formyltetrahydrofolate cyclo-ligase</fullName>
        <ecNumber evidence="5">6.3.3.2</ecNumber>
    </recommendedName>
</protein>
<keyword evidence="3 4" id="KW-0067">ATP-binding</keyword>
<evidence type="ECO:0000256" key="3">
    <source>
        <dbReference type="ARBA" id="ARBA00022840"/>
    </source>
</evidence>
<dbReference type="NCBIfam" id="TIGR02727">
    <property type="entry name" value="MTHFS_bact"/>
    <property type="match status" value="1"/>
</dbReference>
<dbReference type="Gene3D" id="3.40.50.10420">
    <property type="entry name" value="NagB/RpiA/CoA transferase-like"/>
    <property type="match status" value="1"/>
</dbReference>
<dbReference type="PIRSF" id="PIRSF006806">
    <property type="entry name" value="FTHF_cligase"/>
    <property type="match status" value="1"/>
</dbReference>
<reference evidence="6 7" key="1">
    <citation type="submission" date="2020-08" db="EMBL/GenBank/DDBJ databases">
        <title>Genomic Encyclopedia of Type Strains, Phase IV (KMG-IV): sequencing the most valuable type-strain genomes for metagenomic binning, comparative biology and taxonomic classification.</title>
        <authorList>
            <person name="Goeker M."/>
        </authorList>
    </citation>
    <scope>NUCLEOTIDE SEQUENCE [LARGE SCALE GENOMIC DNA]</scope>
    <source>
        <strain evidence="6 7">DSM 29050</strain>
    </source>
</reference>
<evidence type="ECO:0000313" key="6">
    <source>
        <dbReference type="EMBL" id="MBB3942739.1"/>
    </source>
</evidence>
<evidence type="ECO:0000256" key="1">
    <source>
        <dbReference type="ARBA" id="ARBA00010638"/>
    </source>
</evidence>
<gene>
    <name evidence="6" type="ORF">GGR91_000961</name>
</gene>
<keyword evidence="5" id="KW-0479">Metal-binding</keyword>
<dbReference type="InterPro" id="IPR037171">
    <property type="entry name" value="NagB/RpiA_transferase-like"/>
</dbReference>